<feature type="domain" description="Phosphoribulokinase/uridine kinase" evidence="8">
    <location>
        <begin position="66"/>
        <end position="253"/>
    </location>
</feature>
<evidence type="ECO:0000256" key="6">
    <source>
        <dbReference type="RuleBase" id="RU003825"/>
    </source>
</evidence>
<evidence type="ECO:0000256" key="1">
    <source>
        <dbReference type="ARBA" id="ARBA00004690"/>
    </source>
</evidence>
<dbReference type="InterPro" id="IPR000764">
    <property type="entry name" value="Uridine_kinase-like"/>
</dbReference>
<organism evidence="9 10">
    <name type="scientific">Naegleria lovaniensis</name>
    <name type="common">Amoeba</name>
    <dbReference type="NCBI Taxonomy" id="51637"/>
    <lineage>
        <taxon>Eukaryota</taxon>
        <taxon>Discoba</taxon>
        <taxon>Heterolobosea</taxon>
        <taxon>Tetramitia</taxon>
        <taxon>Eutetramitia</taxon>
        <taxon>Vahlkampfiidae</taxon>
        <taxon>Naegleria</taxon>
    </lineage>
</organism>
<keyword evidence="6" id="KW-0067">ATP-binding</keyword>
<dbReference type="SUPFAM" id="SSF52540">
    <property type="entry name" value="P-loop containing nucleoside triphosphate hydrolases"/>
    <property type="match status" value="1"/>
</dbReference>
<dbReference type="AlphaFoldDB" id="A0AA88GHB6"/>
<keyword evidence="4 6" id="KW-0547">Nucleotide-binding</keyword>
<dbReference type="GO" id="GO:0008655">
    <property type="term" value="P:pyrimidine-containing compound salvage"/>
    <property type="evidence" value="ECO:0007669"/>
    <property type="project" value="UniProtKB-ARBA"/>
</dbReference>
<dbReference type="EMBL" id="PYSW02000039">
    <property type="protein sequence ID" value="KAG2375279.1"/>
    <property type="molecule type" value="Genomic_DNA"/>
</dbReference>
<dbReference type="CDD" id="cd02023">
    <property type="entry name" value="UMPK"/>
    <property type="match status" value="1"/>
</dbReference>
<dbReference type="PRINTS" id="PR00988">
    <property type="entry name" value="URIDINKINASE"/>
</dbReference>
<protein>
    <recommendedName>
        <fullName evidence="6">Uridine kinase</fullName>
        <ecNumber evidence="6">2.7.1.48</ecNumber>
    </recommendedName>
</protein>
<dbReference type="EC" id="2.7.1.48" evidence="6"/>
<comment type="similarity">
    <text evidence="6">Belongs to the uridine kinase family.</text>
</comment>
<dbReference type="PANTHER" id="PTHR10285">
    <property type="entry name" value="URIDINE KINASE"/>
    <property type="match status" value="1"/>
</dbReference>
<dbReference type="GeneID" id="68102356"/>
<comment type="pathway">
    <text evidence="1 6">Pyrimidine metabolism; UMP biosynthesis via salvage pathway; UMP from uridine: step 1/1.</text>
</comment>
<comment type="catalytic activity">
    <reaction evidence="6">
        <text>cytidine + ATP = CMP + ADP + H(+)</text>
        <dbReference type="Rhea" id="RHEA:24674"/>
        <dbReference type="ChEBI" id="CHEBI:15378"/>
        <dbReference type="ChEBI" id="CHEBI:17562"/>
        <dbReference type="ChEBI" id="CHEBI:30616"/>
        <dbReference type="ChEBI" id="CHEBI:60377"/>
        <dbReference type="ChEBI" id="CHEBI:456216"/>
        <dbReference type="EC" id="2.7.1.48"/>
    </reaction>
</comment>
<accession>A0AA88GHB6</accession>
<evidence type="ECO:0000256" key="7">
    <source>
        <dbReference type="SAM" id="MobiDB-lite"/>
    </source>
</evidence>
<dbReference type="NCBIfam" id="NF004018">
    <property type="entry name" value="PRK05480.1"/>
    <property type="match status" value="1"/>
</dbReference>
<reference evidence="9 10" key="1">
    <citation type="journal article" date="2018" name="BMC Genomics">
        <title>The genome of Naegleria lovaniensis, the basis for a comparative approach to unravel pathogenicity factors of the human pathogenic amoeba N. fowleri.</title>
        <authorList>
            <person name="Liechti N."/>
            <person name="Schurch N."/>
            <person name="Bruggmann R."/>
            <person name="Wittwer M."/>
        </authorList>
    </citation>
    <scope>NUCLEOTIDE SEQUENCE [LARGE SCALE GENOMIC DNA]</scope>
    <source>
        <strain evidence="9 10">ATCC 30569</strain>
    </source>
</reference>
<gene>
    <name evidence="9" type="ORF">C9374_009902</name>
</gene>
<dbReference type="RefSeq" id="XP_044544453.1">
    <property type="nucleotide sequence ID" value="XM_044700141.1"/>
</dbReference>
<dbReference type="Pfam" id="PF00485">
    <property type="entry name" value="PRK"/>
    <property type="match status" value="1"/>
</dbReference>
<proteinExistence type="inferred from homology"/>
<dbReference type="FunFam" id="3.40.50.300:FF:000339">
    <property type="entry name" value="Uridine kinase"/>
    <property type="match status" value="1"/>
</dbReference>
<keyword evidence="10" id="KW-1185">Reference proteome</keyword>
<sequence length="274" mass="31539">MSSLPNEILYGSPEYLHQHTHLKRKEESSSSGMFSKKNEKDKENATVQRLVSYVSTFKPPTKQPFIIGVCGGSASGKTTVCREIVKSLSDKRVAVISQDSFYRNLTEEERELAKSNIYDFDHPDAFDYDAFEESTRELKAGNPVDIPVYDFKTHSRTSQTERVEGADVIIIEGILIFFTKEMRELMDMKIFVDTDADVRLARRIRRDTKERGRDLEGILLQYERFVKPSFDDYIMPTKKYADIIIPRGGANTVAIDLLVQHIHLKLLMLEHHKE</sequence>
<feature type="region of interest" description="Disordered" evidence="7">
    <location>
        <begin position="21"/>
        <end position="41"/>
    </location>
</feature>
<dbReference type="InterPro" id="IPR027417">
    <property type="entry name" value="P-loop_NTPase"/>
</dbReference>
<comment type="catalytic activity">
    <reaction evidence="6">
        <text>uridine + ATP = UMP + ADP + H(+)</text>
        <dbReference type="Rhea" id="RHEA:16825"/>
        <dbReference type="ChEBI" id="CHEBI:15378"/>
        <dbReference type="ChEBI" id="CHEBI:16704"/>
        <dbReference type="ChEBI" id="CHEBI:30616"/>
        <dbReference type="ChEBI" id="CHEBI:57865"/>
        <dbReference type="ChEBI" id="CHEBI:456216"/>
        <dbReference type="EC" id="2.7.1.48"/>
    </reaction>
</comment>
<keyword evidence="5 6" id="KW-0418">Kinase</keyword>
<evidence type="ECO:0000259" key="8">
    <source>
        <dbReference type="Pfam" id="PF00485"/>
    </source>
</evidence>
<evidence type="ECO:0000256" key="4">
    <source>
        <dbReference type="ARBA" id="ARBA00022741"/>
    </source>
</evidence>
<dbReference type="NCBIfam" id="TIGR00235">
    <property type="entry name" value="udk"/>
    <property type="match status" value="1"/>
</dbReference>
<dbReference type="GO" id="GO:0005524">
    <property type="term" value="F:ATP binding"/>
    <property type="evidence" value="ECO:0007669"/>
    <property type="project" value="UniProtKB-KW"/>
</dbReference>
<dbReference type="Proteomes" id="UP000816034">
    <property type="component" value="Unassembled WGS sequence"/>
</dbReference>
<name>A0AA88GHB6_NAELO</name>
<comment type="caution">
    <text evidence="9">The sequence shown here is derived from an EMBL/GenBank/DDBJ whole genome shotgun (WGS) entry which is preliminary data.</text>
</comment>
<evidence type="ECO:0000256" key="5">
    <source>
        <dbReference type="ARBA" id="ARBA00022777"/>
    </source>
</evidence>
<evidence type="ECO:0000256" key="3">
    <source>
        <dbReference type="ARBA" id="ARBA00022679"/>
    </source>
</evidence>
<evidence type="ECO:0000313" key="9">
    <source>
        <dbReference type="EMBL" id="KAG2375279.1"/>
    </source>
</evidence>
<dbReference type="Gene3D" id="3.40.50.300">
    <property type="entry name" value="P-loop containing nucleotide triphosphate hydrolases"/>
    <property type="match status" value="1"/>
</dbReference>
<evidence type="ECO:0000256" key="2">
    <source>
        <dbReference type="ARBA" id="ARBA00004784"/>
    </source>
</evidence>
<evidence type="ECO:0000313" key="10">
    <source>
        <dbReference type="Proteomes" id="UP000816034"/>
    </source>
</evidence>
<dbReference type="InterPro" id="IPR006083">
    <property type="entry name" value="PRK/URK"/>
</dbReference>
<keyword evidence="3 6" id="KW-0808">Transferase</keyword>
<dbReference type="GO" id="GO:0004849">
    <property type="term" value="F:uridine kinase activity"/>
    <property type="evidence" value="ECO:0007669"/>
    <property type="project" value="UniProtKB-EC"/>
</dbReference>
<comment type="pathway">
    <text evidence="2 6">Pyrimidine metabolism; CTP biosynthesis via salvage pathway; CTP from cytidine: step 1/3.</text>
</comment>